<organism evidence="3 4">
    <name type="scientific">Oleispira antarctica RB-8</name>
    <dbReference type="NCBI Taxonomy" id="698738"/>
    <lineage>
        <taxon>Bacteria</taxon>
        <taxon>Pseudomonadati</taxon>
        <taxon>Pseudomonadota</taxon>
        <taxon>Gammaproteobacteria</taxon>
        <taxon>Oceanospirillales</taxon>
        <taxon>Oceanospirillaceae</taxon>
        <taxon>Oleispira</taxon>
    </lineage>
</organism>
<reference evidence="3 4" key="1">
    <citation type="journal article" date="2013" name="Nat. Commun.">
        <title>Genome sequence and functional genomic analysis of the oil-degrading bacterium Oleispira antarctica.</title>
        <authorList>
            <person name="Kube M."/>
            <person name="Chernikova T.N."/>
            <person name="Al-Ramahi Y."/>
            <person name="Beloqui A."/>
            <person name="Lopez-Cortez N."/>
            <person name="Guazzaroni M.E."/>
            <person name="Heipieper H.J."/>
            <person name="Klages S."/>
            <person name="Kotsyurbenko O.R."/>
            <person name="Langer I."/>
            <person name="Nechitaylo T.Y."/>
            <person name="Lunsdorf H."/>
            <person name="Fernandez M."/>
            <person name="Juarez S."/>
            <person name="Ciordia S."/>
            <person name="Singer A."/>
            <person name="Kagan O."/>
            <person name="Egorova O."/>
            <person name="Petit P.A."/>
            <person name="Stogios P."/>
            <person name="Kim Y."/>
            <person name="Tchigvintsev A."/>
            <person name="Flick R."/>
            <person name="Denaro R."/>
            <person name="Genovese M."/>
            <person name="Albar J.P."/>
            <person name="Reva O.N."/>
            <person name="Martinez-Gomariz M."/>
            <person name="Tran H."/>
            <person name="Ferrer M."/>
            <person name="Savchenko A."/>
            <person name="Yakunin A.F."/>
            <person name="Yakimov M.M."/>
            <person name="Golyshina O.V."/>
            <person name="Reinhardt R."/>
            <person name="Golyshin P.N."/>
        </authorList>
    </citation>
    <scope>NUCLEOTIDE SEQUENCE [LARGE SCALE GENOMIC DNA]</scope>
</reference>
<accession>R4YP43</accession>
<dbReference type="InterPro" id="IPR000326">
    <property type="entry name" value="PAP2/HPO"/>
</dbReference>
<feature type="transmembrane region" description="Helical" evidence="1">
    <location>
        <begin position="150"/>
        <end position="168"/>
    </location>
</feature>
<feature type="transmembrane region" description="Helical" evidence="1">
    <location>
        <begin position="7"/>
        <end position="26"/>
    </location>
</feature>
<evidence type="ECO:0000259" key="2">
    <source>
        <dbReference type="SMART" id="SM00014"/>
    </source>
</evidence>
<dbReference type="SMART" id="SM00014">
    <property type="entry name" value="acidPPc"/>
    <property type="match status" value="1"/>
</dbReference>
<gene>
    <name evidence="3" type="ORF">OLEAN_C27100</name>
</gene>
<evidence type="ECO:0000313" key="4">
    <source>
        <dbReference type="Proteomes" id="UP000032749"/>
    </source>
</evidence>
<proteinExistence type="predicted"/>
<feature type="transmembrane region" description="Helical" evidence="1">
    <location>
        <begin position="62"/>
        <end position="78"/>
    </location>
</feature>
<dbReference type="SUPFAM" id="SSF48317">
    <property type="entry name" value="Acid phosphatase/Vanadium-dependent haloperoxidase"/>
    <property type="match status" value="1"/>
</dbReference>
<name>R4YP43_OLEAN</name>
<keyword evidence="1" id="KW-0812">Transmembrane</keyword>
<feature type="transmembrane region" description="Helical" evidence="1">
    <location>
        <begin position="173"/>
        <end position="193"/>
    </location>
</feature>
<dbReference type="InterPro" id="IPR036938">
    <property type="entry name" value="PAP2/HPO_sf"/>
</dbReference>
<feature type="transmembrane region" description="Helical" evidence="1">
    <location>
        <begin position="199"/>
        <end position="218"/>
    </location>
</feature>
<keyword evidence="1" id="KW-1133">Transmembrane helix</keyword>
<dbReference type="HOGENOM" id="CLU_070327_1_1_6"/>
<keyword evidence="1" id="KW-0472">Membrane</keyword>
<evidence type="ECO:0000313" key="3">
    <source>
        <dbReference type="EMBL" id="CCK76886.1"/>
    </source>
</evidence>
<keyword evidence="4" id="KW-1185">Reference proteome</keyword>
<dbReference type="Proteomes" id="UP000032749">
    <property type="component" value="Chromosome"/>
</dbReference>
<sequence>MAGLRTQLDIIVFIVLAALFLIWPEIDLWISGLFYNPEQGFIYRDNAVVLSVYELFRHAPKFLLPLLLIMTALSFVKGRFGLGTDQRKPWTFLILALLIGPGILVHLVVKENWDRPRPRSVQEFGGHKDFIPAFIPAAIIKDQPGNNKSFVSGHAAMGFYLMVLAWVFRRRSWFYAGLAMGFVVSFGRLVQGGHFASDLIFAGYLCYFSYRLLSYWILGYSRILPDSDLRGKSA</sequence>
<protein>
    <submittedName>
        <fullName evidence="3">Phosphoesterase, PA-phosphatase related protein</fullName>
    </submittedName>
</protein>
<dbReference type="Gene3D" id="1.20.144.10">
    <property type="entry name" value="Phosphatidic acid phosphatase type 2/haloperoxidase"/>
    <property type="match status" value="1"/>
</dbReference>
<feature type="transmembrane region" description="Helical" evidence="1">
    <location>
        <begin position="90"/>
        <end position="109"/>
    </location>
</feature>
<dbReference type="KEGG" id="oai:OLEAN_C27100"/>
<dbReference type="Pfam" id="PF01569">
    <property type="entry name" value="PAP2"/>
    <property type="match status" value="1"/>
</dbReference>
<feature type="domain" description="Phosphatidic acid phosphatase type 2/haloperoxidase" evidence="2">
    <location>
        <begin position="92"/>
        <end position="214"/>
    </location>
</feature>
<evidence type="ECO:0000256" key="1">
    <source>
        <dbReference type="SAM" id="Phobius"/>
    </source>
</evidence>
<dbReference type="OrthoDB" id="9813524at2"/>
<dbReference type="AlphaFoldDB" id="R4YP43"/>
<dbReference type="EMBL" id="FO203512">
    <property type="protein sequence ID" value="CCK76886.1"/>
    <property type="molecule type" value="Genomic_DNA"/>
</dbReference>
<dbReference type="STRING" id="698738.OLEAN_C27100"/>
<dbReference type="CDD" id="cd03396">
    <property type="entry name" value="PAP2_like_6"/>
    <property type="match status" value="1"/>
</dbReference>